<protein>
    <submittedName>
        <fullName evidence="1">Isochorismatase</fullName>
    </submittedName>
</protein>
<dbReference type="Proteomes" id="UP000254425">
    <property type="component" value="Chromosome"/>
</dbReference>
<evidence type="ECO:0000313" key="2">
    <source>
        <dbReference type="Proteomes" id="UP000254425"/>
    </source>
</evidence>
<dbReference type="EMBL" id="CP031320">
    <property type="protein sequence ID" value="AXK36779.1"/>
    <property type="molecule type" value="Genomic_DNA"/>
</dbReference>
<evidence type="ECO:0000313" key="1">
    <source>
        <dbReference type="EMBL" id="AXK36779.1"/>
    </source>
</evidence>
<keyword evidence="2" id="KW-1185">Reference proteome</keyword>
<gene>
    <name evidence="1" type="ORF">DVA86_33725</name>
</gene>
<reference evidence="1 2" key="1">
    <citation type="submission" date="2018-07" db="EMBL/GenBank/DDBJ databases">
        <title>Draft genome of the type strain Streptomyces armeniacus ATCC 15676.</title>
        <authorList>
            <person name="Labana P."/>
            <person name="Gosse J.T."/>
            <person name="Boddy C.N."/>
        </authorList>
    </citation>
    <scope>NUCLEOTIDE SEQUENCE [LARGE SCALE GENOMIC DNA]</scope>
    <source>
        <strain evidence="1 2">ATCC 15676</strain>
    </source>
</reference>
<sequence length="156" mass="16980">MRSLAGASYRTRPIRFLELWEHGGWRVKVYGIAAAAELPRPALVTAAKATAAQHLPREPGGDGRHGAAFLTVHDGADGTWVLVDWWANGNLLHHLPFGGDLADPAGELRPLTGGLAACTYELAVTDFERRAWLREVYAAERPDLDGYLAARLEAEV</sequence>
<dbReference type="RefSeq" id="WP_208883938.1">
    <property type="nucleotide sequence ID" value="NZ_CP031320.1"/>
</dbReference>
<organism evidence="1 2">
    <name type="scientific">Streptomyces armeniacus</name>
    <dbReference type="NCBI Taxonomy" id="83291"/>
    <lineage>
        <taxon>Bacteria</taxon>
        <taxon>Bacillati</taxon>
        <taxon>Actinomycetota</taxon>
        <taxon>Actinomycetes</taxon>
        <taxon>Kitasatosporales</taxon>
        <taxon>Streptomycetaceae</taxon>
        <taxon>Streptomyces</taxon>
    </lineage>
</organism>
<accession>A0A345XYR3</accession>
<dbReference type="KEGG" id="sarm:DVA86_33725"/>
<name>A0A345XYR3_9ACTN</name>
<dbReference type="AlphaFoldDB" id="A0A345XYR3"/>
<proteinExistence type="predicted"/>